<feature type="transmembrane region" description="Helical" evidence="1">
    <location>
        <begin position="863"/>
        <end position="883"/>
    </location>
</feature>
<gene>
    <name evidence="3" type="ORF">DZC52_09460</name>
</gene>
<dbReference type="RefSeq" id="WP_116650894.1">
    <property type="nucleotide sequence ID" value="NZ_QUZK01000037.1"/>
</dbReference>
<dbReference type="Pfam" id="PF00873">
    <property type="entry name" value="ACR_tran"/>
    <property type="match status" value="1"/>
</dbReference>
<feature type="transmembrane region" description="Helical" evidence="1">
    <location>
        <begin position="457"/>
        <end position="479"/>
    </location>
</feature>
<comment type="caution">
    <text evidence="3">The sequence shown here is derived from an EMBL/GenBank/DDBJ whole genome shotgun (WGS) entry which is preliminary data.</text>
</comment>
<evidence type="ECO:0000256" key="1">
    <source>
        <dbReference type="SAM" id="Phobius"/>
    </source>
</evidence>
<dbReference type="Gene3D" id="3.30.70.1440">
    <property type="entry name" value="Multidrug efflux transporter AcrB pore domain"/>
    <property type="match status" value="1"/>
</dbReference>
<proteinExistence type="predicted"/>
<feature type="transmembrane region" description="Helical" evidence="1">
    <location>
        <begin position="889"/>
        <end position="914"/>
    </location>
</feature>
<protein>
    <submittedName>
        <fullName evidence="3">Efflux RND transporter permease subunit</fullName>
    </submittedName>
</protein>
<feature type="transmembrane region" description="Helical" evidence="1">
    <location>
        <begin position="385"/>
        <end position="410"/>
    </location>
</feature>
<sequence length="1017" mass="112623">MNRLPRLAIRRPVTTCMVFLSLAVFGLVATRLLPLEFFPDVDFPGMMIEIPYPGSSPEEVEQLIARPVEEALATMDGIQRMITNVGQDAVMLIVFFDWDADMDARGVEAKDKIDGIRHRLPDDVDRVFVRRFTSSNDPILGLRIGSNRDLSDAWELLDRNVRRRLERIEGVASVEIDGVEPREVRILLHADRVAAHGVDINALRDRLRGANFSVSAGYVEDDAAGRRIRVTPLGTFADVDEIRRLPINDRGLRLGDIAEVSVESPPRRYERLLDGQFAVGVNIFSESGANLVEVSEAVLDEINAINELPEMEGINLFVLFSQAEGVVQSLKDLALAGLIGALMSMVVLYAFLRQWATTLIVMLSVPAAVLITLGAMYFLGLSLNILTMMGLMLAIGMLVDNAVVVTESIYRCRQRFPDQPGRATLVGVREVAMAVTAGTLTTVIVFLPNIFGAQNEITAFLSFVAYAITVALIASLLIAQTIIPLLTLKVPAPPPPKAGGWLNRLTDAYASVLDFSLRRRWLTALGVFVLLASAVVPLGQMKTNMFQQAEGDRMMLHYNVEGTYSLERVRRDVDRIEAYLRDNQERFGFESLYSYYSEDRAETTLILDPDRKVSNERIRELVREDLPAIAIGRPGFEFQRGGGGESLSLTLHGESSERLFQLSDEVARVLSTVEGLVDVRSDSTSGAQEVQVRVDRQRAIRHGLSSRQVAQAISVAMRGDRLNEFRGPEGEMTMRLAFHGGDRQSAAQLANLPLVNDRGERIRLAAVADFETVDGPTNVFRLNRRTSLNVNMNLEDLSMGEAREAIGAMMEQVALPPGYGWSFGQAFQRENDAMTQMMFNMLLAIALIFIVMAALFESTLFPASIVTSIVFSFIGVFWFFFLTGTEMSLMAMIGMLVLMGIVVNNGIVLIDHVNNLRRRGMPRDEAVIQAGRDRLRPILMTAATTILAMIPLALGQTRIGGDGPPYFPMARAVIGGLAFSTVVSLVVVPFVYVLLDRLRGWTRVVRQRASLGTRRSY</sequence>
<feature type="transmembrane region" description="Helical" evidence="1">
    <location>
        <begin position="431"/>
        <end position="451"/>
    </location>
</feature>
<dbReference type="OrthoDB" id="9758297at2"/>
<dbReference type="Gene3D" id="3.30.70.1320">
    <property type="entry name" value="Multidrug efflux transporter AcrB pore domain like"/>
    <property type="match status" value="1"/>
</dbReference>
<reference evidence="3 4" key="1">
    <citation type="submission" date="2018-08" db="EMBL/GenBank/DDBJ databases">
        <title>Wenzhouxiangella salilacus sp. nov., a novel bacterium isolated from a saline lake in Xinjiang Province, China.</title>
        <authorList>
            <person name="Han S."/>
        </authorList>
    </citation>
    <scope>NUCLEOTIDE SEQUENCE [LARGE SCALE GENOMIC DNA]</scope>
    <source>
        <strain evidence="3 4">XDB06</strain>
    </source>
</reference>
<dbReference type="Gene3D" id="1.20.1640.10">
    <property type="entry name" value="Multidrug efflux transporter AcrB transmembrane domain"/>
    <property type="match status" value="2"/>
</dbReference>
<feature type="transmembrane region" description="Helical" evidence="1">
    <location>
        <begin position="935"/>
        <end position="954"/>
    </location>
</feature>
<feature type="transmembrane region" description="Helical" evidence="1">
    <location>
        <begin position="974"/>
        <end position="995"/>
    </location>
</feature>
<evidence type="ECO:0000313" key="3">
    <source>
        <dbReference type="EMBL" id="RFF30293.1"/>
    </source>
</evidence>
<feature type="transmembrane region" description="Helical" evidence="1">
    <location>
        <begin position="521"/>
        <end position="539"/>
    </location>
</feature>
<evidence type="ECO:0000313" key="4">
    <source>
        <dbReference type="Proteomes" id="UP000260351"/>
    </source>
</evidence>
<dbReference type="SUPFAM" id="SSF82866">
    <property type="entry name" value="Multidrug efflux transporter AcrB transmembrane domain"/>
    <property type="match status" value="2"/>
</dbReference>
<evidence type="ECO:0000259" key="2">
    <source>
        <dbReference type="PROSITE" id="PS50156"/>
    </source>
</evidence>
<organism evidence="3 4">
    <name type="scientific">Wenzhouxiangella sediminis</name>
    <dbReference type="NCBI Taxonomy" id="1792836"/>
    <lineage>
        <taxon>Bacteria</taxon>
        <taxon>Pseudomonadati</taxon>
        <taxon>Pseudomonadota</taxon>
        <taxon>Gammaproteobacteria</taxon>
        <taxon>Chromatiales</taxon>
        <taxon>Wenzhouxiangellaceae</taxon>
        <taxon>Wenzhouxiangella</taxon>
    </lineage>
</organism>
<keyword evidence="1" id="KW-1133">Transmembrane helix</keyword>
<keyword evidence="4" id="KW-1185">Reference proteome</keyword>
<dbReference type="PRINTS" id="PR00702">
    <property type="entry name" value="ACRIFLAVINRP"/>
</dbReference>
<keyword evidence="1" id="KW-0472">Membrane</keyword>
<dbReference type="EMBL" id="QUZK01000037">
    <property type="protein sequence ID" value="RFF30293.1"/>
    <property type="molecule type" value="Genomic_DNA"/>
</dbReference>
<keyword evidence="1" id="KW-0812">Transmembrane</keyword>
<dbReference type="AlphaFoldDB" id="A0A3E1K8A4"/>
<dbReference type="Gene3D" id="3.30.70.1430">
    <property type="entry name" value="Multidrug efflux transporter AcrB pore domain"/>
    <property type="match status" value="2"/>
</dbReference>
<name>A0A3E1K8A4_9GAMM</name>
<feature type="transmembrane region" description="Helical" evidence="1">
    <location>
        <begin position="837"/>
        <end position="856"/>
    </location>
</feature>
<feature type="domain" description="SSD" evidence="2">
    <location>
        <begin position="354"/>
        <end position="485"/>
    </location>
</feature>
<dbReference type="PROSITE" id="PS50156">
    <property type="entry name" value="SSD"/>
    <property type="match status" value="1"/>
</dbReference>
<dbReference type="Gene3D" id="3.30.2090.10">
    <property type="entry name" value="Multidrug efflux transporter AcrB TolC docking domain, DN and DC subdomains"/>
    <property type="match status" value="2"/>
</dbReference>
<dbReference type="InterPro" id="IPR000731">
    <property type="entry name" value="SSD"/>
</dbReference>
<accession>A0A3E1K8A4</accession>
<dbReference type="SUPFAM" id="SSF82714">
    <property type="entry name" value="Multidrug efflux transporter AcrB TolC docking domain, DN and DC subdomains"/>
    <property type="match status" value="2"/>
</dbReference>
<dbReference type="PANTHER" id="PTHR32063">
    <property type="match status" value="1"/>
</dbReference>
<dbReference type="InterPro" id="IPR027463">
    <property type="entry name" value="AcrB_DN_DC_subdom"/>
</dbReference>
<dbReference type="Proteomes" id="UP000260351">
    <property type="component" value="Unassembled WGS sequence"/>
</dbReference>
<dbReference type="InterPro" id="IPR001036">
    <property type="entry name" value="Acrflvin-R"/>
</dbReference>
<dbReference type="PANTHER" id="PTHR32063:SF73">
    <property type="entry name" value="RND SUPERFAMILY EFFLUX PUMP PERMEASE COMPONENT 1"/>
    <property type="match status" value="1"/>
</dbReference>
<dbReference type="GO" id="GO:0005886">
    <property type="term" value="C:plasma membrane"/>
    <property type="evidence" value="ECO:0007669"/>
    <property type="project" value="TreeGrafter"/>
</dbReference>
<dbReference type="GO" id="GO:0042910">
    <property type="term" value="F:xenobiotic transmembrane transporter activity"/>
    <property type="evidence" value="ECO:0007669"/>
    <property type="project" value="TreeGrafter"/>
</dbReference>
<feature type="transmembrane region" description="Helical" evidence="1">
    <location>
        <begin position="333"/>
        <end position="352"/>
    </location>
</feature>
<feature type="transmembrane region" description="Helical" evidence="1">
    <location>
        <begin position="359"/>
        <end position="379"/>
    </location>
</feature>
<dbReference type="SUPFAM" id="SSF82693">
    <property type="entry name" value="Multidrug efflux transporter AcrB pore domain, PN1, PN2, PC1 and PC2 subdomains"/>
    <property type="match status" value="2"/>
</dbReference>